<evidence type="ECO:0000313" key="1">
    <source>
        <dbReference type="EMBL" id="MBB6227753.1"/>
    </source>
</evidence>
<dbReference type="InterPro" id="IPR025528">
    <property type="entry name" value="BrnA_antitoxin"/>
</dbReference>
<keyword evidence="2" id="KW-1185">Reference proteome</keyword>
<name>A0A841L9V8_9SPHN</name>
<reference evidence="1 2" key="1">
    <citation type="submission" date="2020-08" db="EMBL/GenBank/DDBJ databases">
        <title>Genomic Encyclopedia of Type Strains, Phase IV (KMG-IV): sequencing the most valuable type-strain genomes for metagenomic binning, comparative biology and taxonomic classification.</title>
        <authorList>
            <person name="Goeker M."/>
        </authorList>
    </citation>
    <scope>NUCLEOTIDE SEQUENCE [LARGE SCALE GENOMIC DNA]</scope>
    <source>
        <strain evidence="1 2">DSM 102189</strain>
    </source>
</reference>
<dbReference type="Proteomes" id="UP000538147">
    <property type="component" value="Unassembled WGS sequence"/>
</dbReference>
<organism evidence="1 2">
    <name type="scientific">Polymorphobacter multimanifer</name>
    <dbReference type="NCBI Taxonomy" id="1070431"/>
    <lineage>
        <taxon>Bacteria</taxon>
        <taxon>Pseudomonadati</taxon>
        <taxon>Pseudomonadota</taxon>
        <taxon>Alphaproteobacteria</taxon>
        <taxon>Sphingomonadales</taxon>
        <taxon>Sphingosinicellaceae</taxon>
        <taxon>Polymorphobacter</taxon>
    </lineage>
</organism>
<comment type="caution">
    <text evidence="1">The sequence shown here is derived from an EMBL/GenBank/DDBJ whole genome shotgun (WGS) entry which is preliminary data.</text>
</comment>
<protein>
    <submittedName>
        <fullName evidence="1">Uncharacterized protein (DUF4415 family)</fullName>
    </submittedName>
</protein>
<dbReference type="EMBL" id="JACIIV010000012">
    <property type="protein sequence ID" value="MBB6227753.1"/>
    <property type="molecule type" value="Genomic_DNA"/>
</dbReference>
<evidence type="ECO:0000313" key="2">
    <source>
        <dbReference type="Proteomes" id="UP000538147"/>
    </source>
</evidence>
<proteinExistence type="predicted"/>
<accession>A0A841L9V8</accession>
<dbReference type="Pfam" id="PF14384">
    <property type="entry name" value="BrnA_antitoxin"/>
    <property type="match status" value="1"/>
</dbReference>
<dbReference type="RefSeq" id="WP_184198898.1">
    <property type="nucleotide sequence ID" value="NZ_BMOX01000026.1"/>
</dbReference>
<gene>
    <name evidence="1" type="ORF">FHS79_001932</name>
</gene>
<sequence>MTASKPDTGEWIDPDDAPEWTDEMFAHAEIRHGDKVIRPATGVLTKDGIRPIGRPPLGSAARQPVTMRLPPHVLAYFRSTGPGWQRRIAALLEAHVHEAQS</sequence>
<dbReference type="AlphaFoldDB" id="A0A841L9V8"/>